<sequence length="143" mass="15833">MESDVITSKDEVYETGVLAQITSNVYTKDSETGVETLTTVLYPHKRIRIDELVPPPENTKDAGVSKAKVEDVSEGGLTRTLETDESNKKEIIEGVVGEKEGDEPKKAVTAEEETASPHTATEIIKATEDDISWRKKRKTQQRS</sequence>
<dbReference type="EMBL" id="BSXS01015397">
    <property type="protein sequence ID" value="GMF06689.1"/>
    <property type="molecule type" value="Genomic_DNA"/>
</dbReference>
<protein>
    <submittedName>
        <fullName evidence="1">Unnamed protein product</fullName>
    </submittedName>
</protein>
<evidence type="ECO:0000313" key="1">
    <source>
        <dbReference type="EMBL" id="GMF06689.1"/>
    </source>
</evidence>
<proteinExistence type="predicted"/>
<evidence type="ECO:0000313" key="2">
    <source>
        <dbReference type="Proteomes" id="UP001165064"/>
    </source>
</evidence>
<name>A0ACB5UAJ3_AMBMO</name>
<keyword evidence="2" id="KW-1185">Reference proteome</keyword>
<accession>A0ACB5UAJ3</accession>
<reference evidence="1" key="1">
    <citation type="submission" date="2023-04" db="EMBL/GenBank/DDBJ databases">
        <title>Ambrosiozyma monospora NBRC 10751.</title>
        <authorList>
            <person name="Ichikawa N."/>
            <person name="Sato H."/>
            <person name="Tonouchi N."/>
        </authorList>
    </citation>
    <scope>NUCLEOTIDE SEQUENCE</scope>
    <source>
        <strain evidence="1">NBRC 10751</strain>
    </source>
</reference>
<dbReference type="Proteomes" id="UP001165064">
    <property type="component" value="Unassembled WGS sequence"/>
</dbReference>
<organism evidence="1 2">
    <name type="scientific">Ambrosiozyma monospora</name>
    <name type="common">Yeast</name>
    <name type="synonym">Endomycopsis monosporus</name>
    <dbReference type="NCBI Taxonomy" id="43982"/>
    <lineage>
        <taxon>Eukaryota</taxon>
        <taxon>Fungi</taxon>
        <taxon>Dikarya</taxon>
        <taxon>Ascomycota</taxon>
        <taxon>Saccharomycotina</taxon>
        <taxon>Pichiomycetes</taxon>
        <taxon>Pichiales</taxon>
        <taxon>Pichiaceae</taxon>
        <taxon>Ambrosiozyma</taxon>
    </lineage>
</organism>
<comment type="caution">
    <text evidence="1">The sequence shown here is derived from an EMBL/GenBank/DDBJ whole genome shotgun (WGS) entry which is preliminary data.</text>
</comment>
<gene>
    <name evidence="1" type="ORF">Amon02_001276100</name>
</gene>